<dbReference type="OrthoDB" id="306138at2157"/>
<dbReference type="GO" id="GO:0046982">
    <property type="term" value="F:protein heterodimerization activity"/>
    <property type="evidence" value="ECO:0007669"/>
    <property type="project" value="InterPro"/>
</dbReference>
<dbReference type="EMBL" id="FNPB01000011">
    <property type="protein sequence ID" value="SDY33381.1"/>
    <property type="molecule type" value="Genomic_DNA"/>
</dbReference>
<evidence type="ECO:0008006" key="3">
    <source>
        <dbReference type="Google" id="ProtNLM"/>
    </source>
</evidence>
<dbReference type="STRING" id="660517.SAMN04487946_111104"/>
<dbReference type="AlphaFoldDB" id="A0A1H3J092"/>
<sequence length="55" mass="6129">MADLIVKSAVKEALNDHNVAADFYEALDDEVTELIDEAAQRAEANDRKTVQPRDL</sequence>
<gene>
    <name evidence="1" type="ORF">SAMN04487946_111104</name>
</gene>
<name>A0A1H3J092_9EURY</name>
<organism evidence="1 2">
    <name type="scientific">Halobellus clavatus</name>
    <dbReference type="NCBI Taxonomy" id="660517"/>
    <lineage>
        <taxon>Archaea</taxon>
        <taxon>Methanobacteriati</taxon>
        <taxon>Methanobacteriota</taxon>
        <taxon>Stenosarchaea group</taxon>
        <taxon>Halobacteria</taxon>
        <taxon>Halobacteriales</taxon>
        <taxon>Haloferacaceae</taxon>
        <taxon>Halobellus</taxon>
    </lineage>
</organism>
<reference evidence="2" key="1">
    <citation type="submission" date="2016-10" db="EMBL/GenBank/DDBJ databases">
        <authorList>
            <person name="Varghese N."/>
            <person name="Submissions S."/>
        </authorList>
    </citation>
    <scope>NUCLEOTIDE SEQUENCE [LARGE SCALE GENOMIC DNA]</scope>
    <source>
        <strain evidence="2">CGMCC 1.10118</strain>
    </source>
</reference>
<evidence type="ECO:0000313" key="2">
    <source>
        <dbReference type="Proteomes" id="UP000199170"/>
    </source>
</evidence>
<dbReference type="RefSeq" id="WP_089768657.1">
    <property type="nucleotide sequence ID" value="NZ_FNPB01000011.1"/>
</dbReference>
<keyword evidence="2" id="KW-1185">Reference proteome</keyword>
<dbReference type="SUPFAM" id="SSF47113">
    <property type="entry name" value="Histone-fold"/>
    <property type="match status" value="1"/>
</dbReference>
<dbReference type="Proteomes" id="UP000199170">
    <property type="component" value="Unassembled WGS sequence"/>
</dbReference>
<evidence type="ECO:0000313" key="1">
    <source>
        <dbReference type="EMBL" id="SDY33381.1"/>
    </source>
</evidence>
<protein>
    <recommendedName>
        <fullName evidence="3">DUF1931 domain-containing protein</fullName>
    </recommendedName>
</protein>
<accession>A0A1H3J092</accession>
<dbReference type="Gene3D" id="1.10.20.10">
    <property type="entry name" value="Histone, subunit A"/>
    <property type="match status" value="1"/>
</dbReference>
<dbReference type="InterPro" id="IPR009072">
    <property type="entry name" value="Histone-fold"/>
</dbReference>
<proteinExistence type="predicted"/>